<sequence>MEQAPDYRLRLFLSIDLAGSTAFKAGAGREPEHGADEPRWLTLTKKFYNSVPGFLEKHVRRHLVAAEHTPRFTPAVWKTYGDELIFVSRIESVKEASLYVRAFLDSLYTYRDTLRDIPLDVKGCAWVAAFPAINTTFKLSALPSNELDNSLLTREDYEISADARPFEHDFVGPGIDCGFRLSKFATTTFMPISIDLAALLSSPESGFPHALRYNGREVIKGVLNDLPYPVFGIDTQHNEAKRRVNEREENLLGRTQPKASQINDFVREFMEDEAIEFPYFADDPKLDKEPLSLAKYRASQMRIIEETAMEDSASRESEFVDETERDLADEMPPRVKQLLGIAEPALAG</sequence>
<name>A0A9J7AW02_9PROT</name>
<evidence type="ECO:0000313" key="1">
    <source>
        <dbReference type="EMBL" id="UUX50452.1"/>
    </source>
</evidence>
<protein>
    <submittedName>
        <fullName evidence="1">Uncharacterized protein</fullName>
    </submittedName>
</protein>
<dbReference type="Proteomes" id="UP001060336">
    <property type="component" value="Chromosome"/>
</dbReference>
<dbReference type="EMBL" id="CP102480">
    <property type="protein sequence ID" value="UUX50452.1"/>
    <property type="molecule type" value="Genomic_DNA"/>
</dbReference>
<reference evidence="1" key="1">
    <citation type="submission" date="2022-08" db="EMBL/GenBank/DDBJ databases">
        <title>Nisaea acidiphila sp. nov., isolated from a marine algal debris and emended description of the genus Nisaea Urios et al. 2008.</title>
        <authorList>
            <person name="Kwon K."/>
        </authorList>
    </citation>
    <scope>NUCLEOTIDE SEQUENCE</scope>
    <source>
        <strain evidence="1">MEBiC11861</strain>
    </source>
</reference>
<proteinExistence type="predicted"/>
<dbReference type="AlphaFoldDB" id="A0A9J7AW02"/>
<keyword evidence="2" id="KW-1185">Reference proteome</keyword>
<dbReference type="RefSeq" id="WP_257769625.1">
    <property type="nucleotide sequence ID" value="NZ_CP102480.1"/>
</dbReference>
<gene>
    <name evidence="1" type="ORF">NUH88_01895</name>
</gene>
<evidence type="ECO:0000313" key="2">
    <source>
        <dbReference type="Proteomes" id="UP001060336"/>
    </source>
</evidence>
<accession>A0A9J7AW02</accession>
<organism evidence="1 2">
    <name type="scientific">Nisaea acidiphila</name>
    <dbReference type="NCBI Taxonomy" id="1862145"/>
    <lineage>
        <taxon>Bacteria</taxon>
        <taxon>Pseudomonadati</taxon>
        <taxon>Pseudomonadota</taxon>
        <taxon>Alphaproteobacteria</taxon>
        <taxon>Rhodospirillales</taxon>
        <taxon>Thalassobaculaceae</taxon>
        <taxon>Nisaea</taxon>
    </lineage>
</organism>
<dbReference type="KEGG" id="naci:NUH88_01895"/>